<feature type="compositionally biased region" description="Low complexity" evidence="8">
    <location>
        <begin position="242"/>
        <end position="257"/>
    </location>
</feature>
<dbReference type="SUPFAM" id="SSF54791">
    <property type="entry name" value="Eukaryotic type KH-domain (KH-domain type I)"/>
    <property type="match status" value="3"/>
</dbReference>
<feature type="region of interest" description="Disordered" evidence="8">
    <location>
        <begin position="1"/>
        <end position="32"/>
    </location>
</feature>
<evidence type="ECO:0000256" key="8">
    <source>
        <dbReference type="SAM" id="MobiDB-lite"/>
    </source>
</evidence>
<evidence type="ECO:0000256" key="6">
    <source>
        <dbReference type="ARBA" id="ARBA00023242"/>
    </source>
</evidence>
<dbReference type="FunCoup" id="A0A1S3I6P6">
    <property type="interactions" value="937"/>
</dbReference>
<keyword evidence="6" id="KW-0539">Nucleus</keyword>
<dbReference type="CDD" id="cd09031">
    <property type="entry name" value="KH-I_NOVA_rpt3"/>
    <property type="match status" value="1"/>
</dbReference>
<keyword evidence="5" id="KW-0508">mRNA splicing</keyword>
<evidence type="ECO:0000313" key="11">
    <source>
        <dbReference type="RefSeq" id="XP_013393521.1"/>
    </source>
</evidence>
<feature type="domain" description="K Homology" evidence="9">
    <location>
        <begin position="128"/>
        <end position="200"/>
    </location>
</feature>
<organism evidence="10 11">
    <name type="scientific">Lingula anatina</name>
    <name type="common">Brachiopod</name>
    <name type="synonym">Lingula unguis</name>
    <dbReference type="NCBI Taxonomy" id="7574"/>
    <lineage>
        <taxon>Eukaryota</taxon>
        <taxon>Metazoa</taxon>
        <taxon>Spiralia</taxon>
        <taxon>Lophotrochozoa</taxon>
        <taxon>Brachiopoda</taxon>
        <taxon>Linguliformea</taxon>
        <taxon>Lingulata</taxon>
        <taxon>Lingulida</taxon>
        <taxon>Linguloidea</taxon>
        <taxon>Lingulidae</taxon>
        <taxon>Lingula</taxon>
    </lineage>
</organism>
<accession>A0A1S3I6P6</accession>
<dbReference type="InterPro" id="IPR047276">
    <property type="entry name" value="KH-I_NOVA_rpt2"/>
</dbReference>
<feature type="domain" description="K Homology" evidence="9">
    <location>
        <begin position="35"/>
        <end position="108"/>
    </location>
</feature>
<reference evidence="11" key="1">
    <citation type="submission" date="2025-08" db="UniProtKB">
        <authorList>
            <consortium name="RefSeq"/>
        </authorList>
    </citation>
    <scope>IDENTIFICATION</scope>
    <source>
        <tissue evidence="11">Gonads</tissue>
    </source>
</reference>
<evidence type="ECO:0000256" key="2">
    <source>
        <dbReference type="ARBA" id="ARBA00022664"/>
    </source>
</evidence>
<dbReference type="STRING" id="7574.A0A1S3I6P6"/>
<keyword evidence="10" id="KW-1185">Reference proteome</keyword>
<feature type="region of interest" description="Disordered" evidence="8">
    <location>
        <begin position="223"/>
        <end position="283"/>
    </location>
</feature>
<feature type="compositionally biased region" description="Polar residues" evidence="8">
    <location>
        <begin position="23"/>
        <end position="32"/>
    </location>
</feature>
<keyword evidence="4 7" id="KW-0694">RNA-binding</keyword>
<dbReference type="AlphaFoldDB" id="A0A1S3I6P6"/>
<dbReference type="Pfam" id="PF00013">
    <property type="entry name" value="KH_1"/>
    <property type="match status" value="3"/>
</dbReference>
<dbReference type="GeneID" id="106161189"/>
<evidence type="ECO:0000256" key="1">
    <source>
        <dbReference type="ARBA" id="ARBA00004123"/>
    </source>
</evidence>
<dbReference type="InterPro" id="IPR047275">
    <property type="entry name" value="KH-I_NOVA_rpt1"/>
</dbReference>
<dbReference type="SMART" id="SM00322">
    <property type="entry name" value="KH"/>
    <property type="match status" value="3"/>
</dbReference>
<dbReference type="Proteomes" id="UP000085678">
    <property type="component" value="Unplaced"/>
</dbReference>
<dbReference type="InterPro" id="IPR004087">
    <property type="entry name" value="KH_dom"/>
</dbReference>
<evidence type="ECO:0000256" key="3">
    <source>
        <dbReference type="ARBA" id="ARBA00022737"/>
    </source>
</evidence>
<dbReference type="InterPro" id="IPR047274">
    <property type="entry name" value="KH-I_NOVA_rpt3"/>
</dbReference>
<keyword evidence="3" id="KW-0677">Repeat</keyword>
<dbReference type="KEGG" id="lak:106161189"/>
<feature type="compositionally biased region" description="Gly residues" evidence="8">
    <location>
        <begin position="258"/>
        <end position="283"/>
    </location>
</feature>
<evidence type="ECO:0000313" key="10">
    <source>
        <dbReference type="Proteomes" id="UP000085678"/>
    </source>
</evidence>
<evidence type="ECO:0000256" key="4">
    <source>
        <dbReference type="ARBA" id="ARBA00022884"/>
    </source>
</evidence>
<comment type="subcellular location">
    <subcellularLocation>
        <location evidence="1">Nucleus</location>
    </subcellularLocation>
</comment>
<dbReference type="PANTHER" id="PTHR10288">
    <property type="entry name" value="KH DOMAIN CONTAINING RNA BINDING PROTEIN"/>
    <property type="match status" value="1"/>
</dbReference>
<evidence type="ECO:0000256" key="7">
    <source>
        <dbReference type="PROSITE-ProRule" id="PRU00117"/>
    </source>
</evidence>
<dbReference type="InterPro" id="IPR004088">
    <property type="entry name" value="KH_dom_type_1"/>
</dbReference>
<gene>
    <name evidence="11" type="primary">LOC106161189</name>
</gene>
<proteinExistence type="predicted"/>
<dbReference type="CDD" id="cd22436">
    <property type="entry name" value="KH-I_NOVA_rpt2"/>
    <property type="match status" value="1"/>
</dbReference>
<dbReference type="InParanoid" id="A0A1S3I6P6"/>
<dbReference type="OrthoDB" id="441329at2759"/>
<sequence>MMNSDVDPTSDSRKRPLDGEMDSGNSKRSNQGAADNVQLKVLVPSIAAGAIIGKGGETIAQLQKETGARIKMSKANDFYPGTCERVCLMTGNLESVLNVNSFVMDKIREKPDPNPKPVDGEVKVNLERHKQVKILVPNSTAGMIIGKGGVYIRQIKEESGAYVQISQKSKEMNLPERCITVAGEADNDKAAVKMILQKISEDPQSGSCPNISYADISGPVASSNPTGSPFAHGQSGSRSPASLLNGSNIGQSLNNLNLGGGGPSSNGSGGVGNGTVGGPGGTGGNMAVENLRAALRGSGYSDQAADEIIAALTTLANYGLLGMGLGLGGLANLASLTQNLGGLMNASTPGNVSNGAFASGSGAGGGVANPGMNSANSLLGMPNNGQQAGSGGSNVFGPVGQATAGLINSGNNTSGMYGNSSGFGAETLFSDSYGGNGMNGGAFGAGNYAGGMAAGAAGEKKHVMGGQNQNSFGLGTGIGSFVGGEGGGAGDADGTKKELEVADTLVGVILGPGGRGITELQQFTGANIQISKKGVFTPGTRNRIVSVTGNPSNVSRAALIIQQRISQEEVKRARQSGMQ</sequence>
<dbReference type="GO" id="GO:0003723">
    <property type="term" value="F:RNA binding"/>
    <property type="evidence" value="ECO:0007669"/>
    <property type="project" value="UniProtKB-UniRule"/>
</dbReference>
<keyword evidence="2" id="KW-0507">mRNA processing</keyword>
<dbReference type="FunFam" id="3.30.1370.10:FF:000022">
    <property type="entry name" value="RNA-binding protein Nova-1 isoform 1"/>
    <property type="match status" value="1"/>
</dbReference>
<evidence type="ECO:0000259" key="9">
    <source>
        <dbReference type="SMART" id="SM00322"/>
    </source>
</evidence>
<name>A0A1S3I6P6_LINAN</name>
<dbReference type="CDD" id="cd22435">
    <property type="entry name" value="KH-I_NOVA_rpt1"/>
    <property type="match status" value="1"/>
</dbReference>
<dbReference type="RefSeq" id="XP_013393521.1">
    <property type="nucleotide sequence ID" value="XM_013538067.2"/>
</dbReference>
<evidence type="ECO:0000256" key="5">
    <source>
        <dbReference type="ARBA" id="ARBA00023187"/>
    </source>
</evidence>
<feature type="domain" description="K Homology" evidence="9">
    <location>
        <begin position="493"/>
        <end position="566"/>
    </location>
</feature>
<dbReference type="InterPro" id="IPR036612">
    <property type="entry name" value="KH_dom_type_1_sf"/>
</dbReference>
<dbReference type="Gene3D" id="3.30.1370.10">
    <property type="entry name" value="K Homology domain, type 1"/>
    <property type="match status" value="3"/>
</dbReference>
<protein>
    <submittedName>
        <fullName evidence="11">RNA-binding protein Nova-1-like</fullName>
    </submittedName>
</protein>
<dbReference type="GO" id="GO:0005634">
    <property type="term" value="C:nucleus"/>
    <property type="evidence" value="ECO:0007669"/>
    <property type="project" value="UniProtKB-SubCell"/>
</dbReference>
<dbReference type="GO" id="GO:0006397">
    <property type="term" value="P:mRNA processing"/>
    <property type="evidence" value="ECO:0007669"/>
    <property type="project" value="UniProtKB-KW"/>
</dbReference>
<dbReference type="PROSITE" id="PS50084">
    <property type="entry name" value="KH_TYPE_1"/>
    <property type="match status" value="3"/>
</dbReference>
<dbReference type="GO" id="GO:0008380">
    <property type="term" value="P:RNA splicing"/>
    <property type="evidence" value="ECO:0007669"/>
    <property type="project" value="UniProtKB-KW"/>
</dbReference>